<dbReference type="EMBL" id="QCYG01000005">
    <property type="protein sequence ID" value="PVA06756.1"/>
    <property type="molecule type" value="Genomic_DNA"/>
</dbReference>
<dbReference type="InterPro" id="IPR012062">
    <property type="entry name" value="GatZ/KbaZ-like"/>
</dbReference>
<dbReference type="GO" id="GO:0005886">
    <property type="term" value="C:plasma membrane"/>
    <property type="evidence" value="ECO:0007669"/>
    <property type="project" value="TreeGrafter"/>
</dbReference>
<evidence type="ECO:0000313" key="2">
    <source>
        <dbReference type="EMBL" id="PVA06756.1"/>
    </source>
</evidence>
<dbReference type="Gene3D" id="3.20.20.70">
    <property type="entry name" value="Aldolase class I"/>
    <property type="match status" value="1"/>
</dbReference>
<gene>
    <name evidence="2" type="ORF">DC363_09530</name>
</gene>
<dbReference type="InterPro" id="IPR050303">
    <property type="entry name" value="GatZ_KbaZ_carbometab"/>
</dbReference>
<dbReference type="GO" id="GO:0005975">
    <property type="term" value="P:carbohydrate metabolic process"/>
    <property type="evidence" value="ECO:0007669"/>
    <property type="project" value="InterPro"/>
</dbReference>
<comment type="pathway">
    <text evidence="1">Carbohydrate metabolism.</text>
</comment>
<dbReference type="Pfam" id="PF08013">
    <property type="entry name" value="GatZ_KbaZ-like"/>
    <property type="match status" value="1"/>
</dbReference>
<evidence type="ECO:0000256" key="1">
    <source>
        <dbReference type="ARBA" id="ARBA00005007"/>
    </source>
</evidence>
<keyword evidence="2" id="KW-0808">Transferase</keyword>
<dbReference type="GO" id="GO:0009401">
    <property type="term" value="P:phosphoenolpyruvate-dependent sugar phosphotransferase system"/>
    <property type="evidence" value="ECO:0007669"/>
    <property type="project" value="TreeGrafter"/>
</dbReference>
<name>A0A2T7FX62_9RHOB</name>
<sequence length="407" mass="44291">MSDVLKTIIRKNRAGAPVAIPSVCSAHPDVLRASLVLAQQRDRHVVIEATSNQVNQDGGYTGMRPTDFIDLTHKIADAAGVDRERIIFGGDHLGPQAWRAMPAEQAMEKARVLVRDYVKAGFGKIHLDCSEGCAGEPAQLGDDQTAERSADLARVCADAGEDLLFVVGTEVPPPGGARADEDGAIAPTDAEAARKTLAAHMETFGALSPMIGGLVVQPGVEFTPTDVHKLPIDRDPGFLAALSDYPQVCLEAHSTDYQDDAVYPRLAELGFAFQKVGPALTFAYRDAVYALDQVQDSPHLRAVMERLMLADPSYWQGHYHGSDAEKAAQRHDGLADRIRYYWPQPDAQAAIAKLQANVNAMDRNAVLAHFDAEIRDRAEVQQGDLFQRIVDAHVARMLDPYFFGESA</sequence>
<evidence type="ECO:0000313" key="3">
    <source>
        <dbReference type="Proteomes" id="UP000244817"/>
    </source>
</evidence>
<dbReference type="Gene3D" id="1.10.400.20">
    <property type="entry name" value="putative tagatose 6-phosphate kinase domain like"/>
    <property type="match status" value="1"/>
</dbReference>
<dbReference type="PIRSF" id="PIRSF009264">
    <property type="entry name" value="TagBP_ald_AgaZ"/>
    <property type="match status" value="1"/>
</dbReference>
<dbReference type="PANTHER" id="PTHR32502">
    <property type="entry name" value="N-ACETYLGALACTOSAMINE PERMEASE II COMPONENT-RELATED"/>
    <property type="match status" value="1"/>
</dbReference>
<accession>A0A2T7FX62</accession>
<comment type="caution">
    <text evidence="2">The sequence shown here is derived from an EMBL/GenBank/DDBJ whole genome shotgun (WGS) entry which is preliminary data.</text>
</comment>
<keyword evidence="3" id="KW-1185">Reference proteome</keyword>
<dbReference type="PANTHER" id="PTHR32502:SF2">
    <property type="entry name" value="D-TAGATOSE-1,6-BISPHOSPHATE ALDOLASE SUBUNIT KBAZ"/>
    <property type="match status" value="1"/>
</dbReference>
<keyword evidence="2" id="KW-0418">Kinase</keyword>
<dbReference type="Proteomes" id="UP000244817">
    <property type="component" value="Unassembled WGS sequence"/>
</dbReference>
<protein>
    <submittedName>
        <fullName evidence="2">Tagatose-6-phosphate kinase</fullName>
    </submittedName>
</protein>
<proteinExistence type="predicted"/>
<dbReference type="SUPFAM" id="SSF51569">
    <property type="entry name" value="Aldolase"/>
    <property type="match status" value="1"/>
</dbReference>
<dbReference type="RefSeq" id="WP_108640914.1">
    <property type="nucleotide sequence ID" value="NZ_QCYG01000005.1"/>
</dbReference>
<dbReference type="OrthoDB" id="1672942at2"/>
<reference evidence="2 3" key="1">
    <citation type="submission" date="2018-04" db="EMBL/GenBank/DDBJ databases">
        <title>Pelagivirga bohaiensis gen. nov., sp. nov., a bacterium isolated from the Bohai Sea.</title>
        <authorList>
            <person name="Ji X."/>
        </authorList>
    </citation>
    <scope>NUCLEOTIDE SEQUENCE [LARGE SCALE GENOMIC DNA]</scope>
    <source>
        <strain evidence="2 3">BH-SD16</strain>
    </source>
</reference>
<dbReference type="InterPro" id="IPR013785">
    <property type="entry name" value="Aldolase_TIM"/>
</dbReference>
<organism evidence="2 3">
    <name type="scientific">Thalassorhabdomicrobium marinisediminis</name>
    <dbReference type="NCBI Taxonomy" id="2170577"/>
    <lineage>
        <taxon>Bacteria</taxon>
        <taxon>Pseudomonadati</taxon>
        <taxon>Pseudomonadota</taxon>
        <taxon>Alphaproteobacteria</taxon>
        <taxon>Rhodobacterales</taxon>
        <taxon>Paracoccaceae</taxon>
        <taxon>Thalassorhabdomicrobium</taxon>
    </lineage>
</organism>
<dbReference type="GO" id="GO:0016301">
    <property type="term" value="F:kinase activity"/>
    <property type="evidence" value="ECO:0007669"/>
    <property type="project" value="UniProtKB-KW"/>
</dbReference>
<dbReference type="AlphaFoldDB" id="A0A2T7FX62"/>